<sequence length="145" mass="16205">MTDSSSTSVPAYEKLKTLRPLMLRLHKALLEAEQDSYERVHGPITSKMELFQLVISDEWFDWLRPISGFIARIDESIASKEPVSPNVIHGLLEEAYDILPLQSDEASEAAVRYQRAVDNYPKIATLHAQVMDALKSSSTDTNGAS</sequence>
<reference evidence="1" key="2">
    <citation type="journal article" date="2015" name="Genome Announc.">
        <title>Draft Genome Sequence of Filamentous Marine Cyanobacterium Lyngbya confervoides Strain BDU141951.</title>
        <authorList>
            <person name="Chandrababunaidu M.M."/>
            <person name="Sen D."/>
            <person name="Tripathy S."/>
        </authorList>
    </citation>
    <scope>NUCLEOTIDE SEQUENCE</scope>
    <source>
        <strain evidence="1">BDU141951</strain>
    </source>
</reference>
<comment type="caution">
    <text evidence="1">The sequence shown here is derived from an EMBL/GenBank/DDBJ whole genome shotgun (WGS) entry which is preliminary data.</text>
</comment>
<name>A0A0C1YBV8_9CYAN</name>
<dbReference type="EMBL" id="JTHE02000003">
    <property type="protein sequence ID" value="NEV66864.1"/>
    <property type="molecule type" value="Genomic_DNA"/>
</dbReference>
<reference evidence="1" key="3">
    <citation type="submission" date="2020-02" db="EMBL/GenBank/DDBJ databases">
        <authorList>
            <person name="Sarangi A.N."/>
            <person name="Ghosh S."/>
            <person name="Mukherjee M."/>
            <person name="Tripathy S."/>
        </authorList>
    </citation>
    <scope>NUCLEOTIDE SEQUENCE</scope>
    <source>
        <strain evidence="1">BDU141951</strain>
    </source>
</reference>
<proteinExistence type="predicted"/>
<gene>
    <name evidence="1" type="ORF">QQ91_007010</name>
</gene>
<reference evidence="1" key="1">
    <citation type="submission" date="2014-11" db="EMBL/GenBank/DDBJ databases">
        <authorList>
            <person name="Malar M.C."/>
            <person name="Sen D."/>
            <person name="Tripathy S."/>
        </authorList>
    </citation>
    <scope>NUCLEOTIDE SEQUENCE</scope>
    <source>
        <strain evidence="1">BDU141951</strain>
    </source>
</reference>
<protein>
    <submittedName>
        <fullName evidence="1">Uncharacterized protein</fullName>
    </submittedName>
</protein>
<dbReference type="AlphaFoldDB" id="A0A0C1YBV8"/>
<organism evidence="1">
    <name type="scientific">Lyngbya confervoides BDU141951</name>
    <dbReference type="NCBI Taxonomy" id="1574623"/>
    <lineage>
        <taxon>Bacteria</taxon>
        <taxon>Bacillati</taxon>
        <taxon>Cyanobacteriota</taxon>
        <taxon>Cyanophyceae</taxon>
        <taxon>Oscillatoriophycideae</taxon>
        <taxon>Oscillatoriales</taxon>
        <taxon>Microcoleaceae</taxon>
        <taxon>Lyngbya</taxon>
    </lineage>
</organism>
<evidence type="ECO:0000313" key="1">
    <source>
        <dbReference type="EMBL" id="NEV66864.1"/>
    </source>
</evidence>
<accession>A0A0C1YBV8</accession>